<dbReference type="PANTHER" id="PTHR14021">
    <property type="entry name" value="IRON-SULFUR CLUSTER CO-CHAPERONE PROTEIN HSCB"/>
    <property type="match status" value="1"/>
</dbReference>
<dbReference type="CDD" id="cd06257">
    <property type="entry name" value="DnaJ"/>
    <property type="match status" value="1"/>
</dbReference>
<comment type="caution">
    <text evidence="5">The sequence shown here is derived from an EMBL/GenBank/DDBJ whole genome shotgun (WGS) entry which is preliminary data.</text>
</comment>
<reference evidence="5" key="1">
    <citation type="submission" date="2016-09" db="EMBL/GenBank/DDBJ databases">
        <authorList>
            <person name="Hebert L."/>
            <person name="Moumen B."/>
        </authorList>
    </citation>
    <scope>NUCLEOTIDE SEQUENCE [LARGE SCALE GENOMIC DNA]</scope>
    <source>
        <strain evidence="5">OVI</strain>
    </source>
</reference>
<dbReference type="GO" id="GO:0051087">
    <property type="term" value="F:protein-folding chaperone binding"/>
    <property type="evidence" value="ECO:0007669"/>
    <property type="project" value="InterPro"/>
</dbReference>
<evidence type="ECO:0000313" key="6">
    <source>
        <dbReference type="Proteomes" id="UP000195570"/>
    </source>
</evidence>
<dbReference type="GO" id="GO:0051259">
    <property type="term" value="P:protein complex oligomerization"/>
    <property type="evidence" value="ECO:0007669"/>
    <property type="project" value="InterPro"/>
</dbReference>
<dbReference type="InterPro" id="IPR001623">
    <property type="entry name" value="DnaJ_domain"/>
</dbReference>
<evidence type="ECO:0000313" key="5">
    <source>
        <dbReference type="EMBL" id="SCU64933.1"/>
    </source>
</evidence>
<feature type="domain" description="J" evidence="4">
    <location>
        <begin position="37"/>
        <end position="127"/>
    </location>
</feature>
<evidence type="ECO:0000256" key="2">
    <source>
        <dbReference type="ARBA" id="ARBA00023186"/>
    </source>
</evidence>
<feature type="region of interest" description="Disordered" evidence="3">
    <location>
        <begin position="71"/>
        <end position="92"/>
    </location>
</feature>
<dbReference type="InterPro" id="IPR004640">
    <property type="entry name" value="HscB"/>
</dbReference>
<organism evidence="5 6">
    <name type="scientific">Trypanosoma equiperdum</name>
    <dbReference type="NCBI Taxonomy" id="5694"/>
    <lineage>
        <taxon>Eukaryota</taxon>
        <taxon>Discoba</taxon>
        <taxon>Euglenozoa</taxon>
        <taxon>Kinetoplastea</taxon>
        <taxon>Metakinetoplastina</taxon>
        <taxon>Trypanosomatida</taxon>
        <taxon>Trypanosomatidae</taxon>
        <taxon>Trypanosoma</taxon>
    </lineage>
</organism>
<dbReference type="SUPFAM" id="SSF46565">
    <property type="entry name" value="Chaperone J-domain"/>
    <property type="match status" value="1"/>
</dbReference>
<name>A0A1G4I015_TRYEQ</name>
<dbReference type="GO" id="GO:0005739">
    <property type="term" value="C:mitochondrion"/>
    <property type="evidence" value="ECO:0007669"/>
    <property type="project" value="TreeGrafter"/>
</dbReference>
<evidence type="ECO:0000256" key="1">
    <source>
        <dbReference type="ARBA" id="ARBA00010476"/>
    </source>
</evidence>
<dbReference type="AlphaFoldDB" id="A0A1G4I015"/>
<proteinExistence type="inferred from homology"/>
<evidence type="ECO:0000256" key="3">
    <source>
        <dbReference type="SAM" id="MobiDB-lite"/>
    </source>
</evidence>
<dbReference type="InterPro" id="IPR036386">
    <property type="entry name" value="HscB_C_sf"/>
</dbReference>
<dbReference type="SUPFAM" id="SSF47144">
    <property type="entry name" value="HSC20 (HSCB), C-terminal oligomerisation domain"/>
    <property type="match status" value="1"/>
</dbReference>
<dbReference type="VEuPathDB" id="TriTrypDB:TEOVI_000541400"/>
<dbReference type="InterPro" id="IPR009073">
    <property type="entry name" value="HscB_oligo_C"/>
</dbReference>
<sequence>MVVVGMNRRFLATSAWLGFSNGMTRNLHTAGTVGRGNFFAYLSLPKSPDLDAADVQRSYHKLQRRVHPDLANVQDANNSTEPPGGVVGSVTTSTTTDVANVDDSMYANLSYETLRDPFRRCKYLSRLSRAEAVKGRPLDPLEEEMLMSDDDGRNVEDNKRLQDAGENMSLPEEFLAEMMAANEYVFSPEETNEYRDRLVILIAHLEERHMECYEATKAQWDAEDFQGFRRSVLEWTYVRNILEKAKDCLGNINEAVPKGV</sequence>
<dbReference type="Pfam" id="PF07743">
    <property type="entry name" value="HSCB_C"/>
    <property type="match status" value="1"/>
</dbReference>
<evidence type="ECO:0000259" key="4">
    <source>
        <dbReference type="PROSITE" id="PS50076"/>
    </source>
</evidence>
<dbReference type="PANTHER" id="PTHR14021:SF15">
    <property type="entry name" value="IRON-SULFUR CLUSTER CO-CHAPERONE PROTEIN HSCB"/>
    <property type="match status" value="1"/>
</dbReference>
<accession>A0A1G4I015</accession>
<dbReference type="PROSITE" id="PS50076">
    <property type="entry name" value="DNAJ_2"/>
    <property type="match status" value="1"/>
</dbReference>
<keyword evidence="2" id="KW-0143">Chaperone</keyword>
<comment type="similarity">
    <text evidence="1">Belongs to the HscB family.</text>
</comment>
<dbReference type="GO" id="GO:0001671">
    <property type="term" value="F:ATPase activator activity"/>
    <property type="evidence" value="ECO:0007669"/>
    <property type="project" value="InterPro"/>
</dbReference>
<dbReference type="Gene3D" id="1.20.1280.20">
    <property type="entry name" value="HscB, C-terminal domain"/>
    <property type="match status" value="1"/>
</dbReference>
<dbReference type="GeneID" id="92379354"/>
<dbReference type="Gene3D" id="1.10.287.110">
    <property type="entry name" value="DnaJ domain"/>
    <property type="match status" value="1"/>
</dbReference>
<keyword evidence="6" id="KW-1185">Reference proteome</keyword>
<dbReference type="GO" id="GO:0044571">
    <property type="term" value="P:[2Fe-2S] cluster assembly"/>
    <property type="evidence" value="ECO:0007669"/>
    <property type="project" value="InterPro"/>
</dbReference>
<dbReference type="Proteomes" id="UP000195570">
    <property type="component" value="Unassembled WGS sequence"/>
</dbReference>
<dbReference type="EMBL" id="CZPT02000193">
    <property type="protein sequence ID" value="SCU64933.1"/>
    <property type="molecule type" value="Genomic_DNA"/>
</dbReference>
<gene>
    <name evidence="5" type="ORF">TEOVI_000541400</name>
</gene>
<protein>
    <submittedName>
        <fullName evidence="5">Chaperone protein DNAj, putative</fullName>
    </submittedName>
</protein>
<dbReference type="RefSeq" id="XP_067076616.1">
    <property type="nucleotide sequence ID" value="XM_067220515.1"/>
</dbReference>
<dbReference type="InterPro" id="IPR036869">
    <property type="entry name" value="J_dom_sf"/>
</dbReference>